<name>A0AAN8VMF8_9MAGN</name>
<dbReference type="GO" id="GO:0045927">
    <property type="term" value="P:positive regulation of growth"/>
    <property type="evidence" value="ECO:0007669"/>
    <property type="project" value="InterPro"/>
</dbReference>
<dbReference type="EMBL" id="JBAMMX010000007">
    <property type="protein sequence ID" value="KAK6936835.1"/>
    <property type="molecule type" value="Genomic_DNA"/>
</dbReference>
<evidence type="ECO:0000313" key="3">
    <source>
        <dbReference type="Proteomes" id="UP001370490"/>
    </source>
</evidence>
<dbReference type="Pfam" id="PF05003">
    <property type="entry name" value="DUF668"/>
    <property type="match status" value="1"/>
</dbReference>
<dbReference type="Proteomes" id="UP001370490">
    <property type="component" value="Unassembled WGS sequence"/>
</dbReference>
<comment type="caution">
    <text evidence="2">The sequence shown here is derived from an EMBL/GenBank/DDBJ whole genome shotgun (WGS) entry which is preliminary data.</text>
</comment>
<dbReference type="InterPro" id="IPR007700">
    <property type="entry name" value="DUF668"/>
</dbReference>
<keyword evidence="3" id="KW-1185">Reference proteome</keyword>
<evidence type="ECO:0000313" key="2">
    <source>
        <dbReference type="EMBL" id="KAK6936835.1"/>
    </source>
</evidence>
<proteinExistence type="predicted"/>
<reference evidence="2 3" key="1">
    <citation type="submission" date="2023-12" db="EMBL/GenBank/DDBJ databases">
        <title>A high-quality genome assembly for Dillenia turbinata (Dilleniales).</title>
        <authorList>
            <person name="Chanderbali A."/>
        </authorList>
    </citation>
    <scope>NUCLEOTIDE SEQUENCE [LARGE SCALE GENOMIC DNA]</scope>
    <source>
        <strain evidence="2">LSX21</strain>
        <tissue evidence="2">Leaf</tissue>
    </source>
</reference>
<organism evidence="2 3">
    <name type="scientific">Dillenia turbinata</name>
    <dbReference type="NCBI Taxonomy" id="194707"/>
    <lineage>
        <taxon>Eukaryota</taxon>
        <taxon>Viridiplantae</taxon>
        <taxon>Streptophyta</taxon>
        <taxon>Embryophyta</taxon>
        <taxon>Tracheophyta</taxon>
        <taxon>Spermatophyta</taxon>
        <taxon>Magnoliopsida</taxon>
        <taxon>eudicotyledons</taxon>
        <taxon>Gunneridae</taxon>
        <taxon>Pentapetalae</taxon>
        <taxon>Dilleniales</taxon>
        <taxon>Dilleniaceae</taxon>
        <taxon>Dillenia</taxon>
    </lineage>
</organism>
<feature type="domain" description="DUF668" evidence="1">
    <location>
        <begin position="40"/>
        <end position="68"/>
    </location>
</feature>
<dbReference type="AlphaFoldDB" id="A0AAN8VMF8"/>
<accession>A0AAN8VMF8</accession>
<gene>
    <name evidence="2" type="ORF">RJ641_033865</name>
</gene>
<sequence length="120" mass="13990">MQFKRHYLLPQVLCAIYNVLIIYRGLKICHSDLISMRFCFNQLTIPQIKAKMEKTLQWLVPLATNTTKSTTMLRNKPKRRNELPETTWAQTIIIYGRIANGVTERDSSIHILGKLMRQAT</sequence>
<protein>
    <recommendedName>
        <fullName evidence="1">DUF668 domain-containing protein</fullName>
    </recommendedName>
</protein>
<evidence type="ECO:0000259" key="1">
    <source>
        <dbReference type="Pfam" id="PF05003"/>
    </source>
</evidence>